<dbReference type="RefSeq" id="WP_347307905.1">
    <property type="nucleotide sequence ID" value="NZ_JBAJEX010000003.1"/>
</dbReference>
<evidence type="ECO:0000313" key="3">
    <source>
        <dbReference type="Proteomes" id="UP001482231"/>
    </source>
</evidence>
<protein>
    <submittedName>
        <fullName evidence="2">Phage baseplate assembly protein V</fullName>
    </submittedName>
</protein>
<dbReference type="EMBL" id="JBAJEX010000003">
    <property type="protein sequence ID" value="MEO1766798.1"/>
    <property type="molecule type" value="Genomic_DNA"/>
</dbReference>
<dbReference type="Gene3D" id="2.40.50.230">
    <property type="entry name" value="Gp5 N-terminal domain"/>
    <property type="match status" value="1"/>
</dbReference>
<dbReference type="NCBIfam" id="TIGR01644">
    <property type="entry name" value="phage_P2_V"/>
    <property type="match status" value="1"/>
</dbReference>
<evidence type="ECO:0000313" key="2">
    <source>
        <dbReference type="EMBL" id="MEO1766798.1"/>
    </source>
</evidence>
<evidence type="ECO:0000259" key="1">
    <source>
        <dbReference type="Pfam" id="PF04717"/>
    </source>
</evidence>
<dbReference type="InterPro" id="IPR037026">
    <property type="entry name" value="Vgr_OB-fold_dom_sf"/>
</dbReference>
<proteinExistence type="predicted"/>
<comment type="caution">
    <text evidence="2">The sequence shown here is derived from an EMBL/GenBank/DDBJ whole genome shotgun (WGS) entry which is preliminary data.</text>
</comment>
<name>A0ABV0EGH5_9BURK</name>
<dbReference type="Pfam" id="PF04717">
    <property type="entry name" value="Phage_base_V"/>
    <property type="match status" value="1"/>
</dbReference>
<sequence>MNETIREALATLKIGFVAALDASAHRVRVRLPDLDDLETDWLPVLAMRTRRDRIEHLPDVGEHVAVLLDAHGEDGVVLGALYSARDPAPGGGSDITAARFADGTTVEYDRAAHRLRISVRGPVEIDADGPVTLKAPAVTIDSQQVTVTGHLAVQNGLSVTGGAGAAATIAGNVHVTGSIDATGSIMDAGGNSNHHSH</sequence>
<keyword evidence="3" id="KW-1185">Reference proteome</keyword>
<reference evidence="2 3" key="1">
    <citation type="submission" date="2024-02" db="EMBL/GenBank/DDBJ databases">
        <title>New thermophilic sulfur-oxidizing bacteria from a hot springs of the Uzon caldera (Kamchatka, Russia).</title>
        <authorList>
            <person name="Dukat A.M."/>
            <person name="Elcheninov A.G."/>
            <person name="Frolov E.N."/>
        </authorList>
    </citation>
    <scope>NUCLEOTIDE SEQUENCE [LARGE SCALE GENOMIC DNA]</scope>
    <source>
        <strain evidence="2 3">AK1</strain>
    </source>
</reference>
<dbReference type="Proteomes" id="UP001482231">
    <property type="component" value="Unassembled WGS sequence"/>
</dbReference>
<dbReference type="InterPro" id="IPR006531">
    <property type="entry name" value="Gp5/Vgr_OB"/>
</dbReference>
<accession>A0ABV0EGH5</accession>
<organism evidence="2 3">
    <name type="scientific">Thiobacter aerophilum</name>
    <dbReference type="NCBI Taxonomy" id="3121275"/>
    <lineage>
        <taxon>Bacteria</taxon>
        <taxon>Pseudomonadati</taxon>
        <taxon>Pseudomonadota</taxon>
        <taxon>Betaproteobacteria</taxon>
        <taxon>Burkholderiales</taxon>
        <taxon>Thiobacteraceae</taxon>
        <taxon>Thiobacter</taxon>
    </lineage>
</organism>
<dbReference type="InterPro" id="IPR013046">
    <property type="entry name" value="GpV/Gp45"/>
</dbReference>
<gene>
    <name evidence="2" type="ORF">V6E02_06180</name>
</gene>
<dbReference type="Gene3D" id="6.20.150.10">
    <property type="match status" value="1"/>
</dbReference>
<feature type="domain" description="Gp5/Type VI secretion system Vgr protein OB-fold" evidence="1">
    <location>
        <begin position="15"/>
        <end position="82"/>
    </location>
</feature>